<evidence type="ECO:0000313" key="1">
    <source>
        <dbReference type="EMBL" id="CAH1955130.1"/>
    </source>
</evidence>
<dbReference type="Proteomes" id="UP001152888">
    <property type="component" value="Unassembled WGS sequence"/>
</dbReference>
<dbReference type="OrthoDB" id="6783358at2759"/>
<protein>
    <recommendedName>
        <fullName evidence="3">DUF4371 domain-containing protein</fullName>
    </recommendedName>
</protein>
<evidence type="ECO:0008006" key="3">
    <source>
        <dbReference type="Google" id="ProtNLM"/>
    </source>
</evidence>
<sequence>MDSDSDSADSGGEGTSYGLKKKMKYSQSYKSDWEKEPRFTGWLIKSQKGKNFGFCKACNKDINISSGKDSLIKHTQRKIHEQNVKSIKNQPSVTKFVTDTKRRQRAQDTKEAEIRLAAFVAEHNLPFTVMEHLPDLIKNICSDSEIARGLASSRTKTMSIVKNVIGQEEFLNVCEDLRQNKFSLIVDESTDVSTTKHLCSVVRYRKNNVIKDKFFALLPLSNADAKTLYNVVIDLFKTNNILYKNNLIGFSADGANVMMGKTNSLMVLLKKDIPFLFVMKCTCHSFHLCASYASQKIPRFVEDLVRDIHNYFNSSPKRTSEFRDFQAFCNIKTHKILHPSQTRWLSVQSVVSRILEQYKPLKLYFTDAVFQNDDF</sequence>
<evidence type="ECO:0000313" key="2">
    <source>
        <dbReference type="Proteomes" id="UP001152888"/>
    </source>
</evidence>
<organism evidence="1 2">
    <name type="scientific">Acanthoscelides obtectus</name>
    <name type="common">Bean weevil</name>
    <name type="synonym">Bruchus obtectus</name>
    <dbReference type="NCBI Taxonomy" id="200917"/>
    <lineage>
        <taxon>Eukaryota</taxon>
        <taxon>Metazoa</taxon>
        <taxon>Ecdysozoa</taxon>
        <taxon>Arthropoda</taxon>
        <taxon>Hexapoda</taxon>
        <taxon>Insecta</taxon>
        <taxon>Pterygota</taxon>
        <taxon>Neoptera</taxon>
        <taxon>Endopterygota</taxon>
        <taxon>Coleoptera</taxon>
        <taxon>Polyphaga</taxon>
        <taxon>Cucujiformia</taxon>
        <taxon>Chrysomeloidea</taxon>
        <taxon>Chrysomelidae</taxon>
        <taxon>Bruchinae</taxon>
        <taxon>Bruchini</taxon>
        <taxon>Acanthoscelides</taxon>
    </lineage>
</organism>
<reference evidence="1" key="1">
    <citation type="submission" date="2022-03" db="EMBL/GenBank/DDBJ databases">
        <authorList>
            <person name="Sayadi A."/>
        </authorList>
    </citation>
    <scope>NUCLEOTIDE SEQUENCE</scope>
</reference>
<dbReference type="PANTHER" id="PTHR37162">
    <property type="entry name" value="HAT FAMILY DIMERISATION DOMAINCONTAINING PROTEIN-RELATED"/>
    <property type="match status" value="1"/>
</dbReference>
<gene>
    <name evidence="1" type="ORF">ACAOBT_LOCUS916</name>
</gene>
<dbReference type="SUPFAM" id="SSF53098">
    <property type="entry name" value="Ribonuclease H-like"/>
    <property type="match status" value="1"/>
</dbReference>
<accession>A0A9P0JIW3</accession>
<dbReference type="EMBL" id="CAKOFQ010006658">
    <property type="protein sequence ID" value="CAH1955130.1"/>
    <property type="molecule type" value="Genomic_DNA"/>
</dbReference>
<dbReference type="AlphaFoldDB" id="A0A9P0JIW3"/>
<keyword evidence="2" id="KW-1185">Reference proteome</keyword>
<dbReference type="InterPro" id="IPR012337">
    <property type="entry name" value="RNaseH-like_sf"/>
</dbReference>
<dbReference type="PANTHER" id="PTHR37162:SF1">
    <property type="entry name" value="BED-TYPE DOMAIN-CONTAINING PROTEIN"/>
    <property type="match status" value="1"/>
</dbReference>
<proteinExistence type="predicted"/>
<comment type="caution">
    <text evidence="1">The sequence shown here is derived from an EMBL/GenBank/DDBJ whole genome shotgun (WGS) entry which is preliminary data.</text>
</comment>
<name>A0A9P0JIW3_ACAOB</name>